<proteinExistence type="predicted"/>
<dbReference type="Proteomes" id="UP001499979">
    <property type="component" value="Unassembled WGS sequence"/>
</dbReference>
<organism evidence="1 2">
    <name type="scientific">Nocardioides aquiterrae</name>
    <dbReference type="NCBI Taxonomy" id="203799"/>
    <lineage>
        <taxon>Bacteria</taxon>
        <taxon>Bacillati</taxon>
        <taxon>Actinomycetota</taxon>
        <taxon>Actinomycetes</taxon>
        <taxon>Propionibacteriales</taxon>
        <taxon>Nocardioidaceae</taxon>
        <taxon>Nocardioides</taxon>
    </lineage>
</organism>
<keyword evidence="2" id="KW-1185">Reference proteome</keyword>
<protein>
    <submittedName>
        <fullName evidence="1">Uncharacterized protein</fullName>
    </submittedName>
</protein>
<sequence length="166" mass="18724">MTLTDPTDDLWVIGPGEDDWDPFPHSRPWVDVTGATVRHGTGAVTATFHFVDLRPGHWQEFSLRVASDQPFRRALVTTDRTHPGGRDRLLNRAEDLLSCPGLRHHVDYDADTVRIRLARECVGDPAWVRAALQAHLFREWDAIADNPHNTGPVPTYTRRLAPPAPR</sequence>
<reference evidence="2" key="1">
    <citation type="journal article" date="2019" name="Int. J. Syst. Evol. Microbiol.">
        <title>The Global Catalogue of Microorganisms (GCM) 10K type strain sequencing project: providing services to taxonomists for standard genome sequencing and annotation.</title>
        <authorList>
            <consortium name="The Broad Institute Genomics Platform"/>
            <consortium name="The Broad Institute Genome Sequencing Center for Infectious Disease"/>
            <person name="Wu L."/>
            <person name="Ma J."/>
        </authorList>
    </citation>
    <scope>NUCLEOTIDE SEQUENCE [LARGE SCALE GENOMIC DNA]</scope>
    <source>
        <strain evidence="2">JCM 11813</strain>
    </source>
</reference>
<gene>
    <name evidence="1" type="ORF">GCM10009606_18480</name>
</gene>
<evidence type="ECO:0000313" key="1">
    <source>
        <dbReference type="EMBL" id="GAA1139094.1"/>
    </source>
</evidence>
<name>A0ABP4EW73_9ACTN</name>
<dbReference type="EMBL" id="BAAAJE010000006">
    <property type="protein sequence ID" value="GAA1139094.1"/>
    <property type="molecule type" value="Genomic_DNA"/>
</dbReference>
<evidence type="ECO:0000313" key="2">
    <source>
        <dbReference type="Proteomes" id="UP001499979"/>
    </source>
</evidence>
<comment type="caution">
    <text evidence="1">The sequence shown here is derived from an EMBL/GenBank/DDBJ whole genome shotgun (WGS) entry which is preliminary data.</text>
</comment>
<accession>A0ABP4EW73</accession>